<dbReference type="AlphaFoldDB" id="A0A1H6TQV7"/>
<evidence type="ECO:0000313" key="3">
    <source>
        <dbReference type="EMBL" id="SEI82421.1"/>
    </source>
</evidence>
<evidence type="ECO:0000256" key="2">
    <source>
        <dbReference type="SAM" id="Phobius"/>
    </source>
</evidence>
<name>A0A1H6TQV7_9FIRM</name>
<protein>
    <submittedName>
        <fullName evidence="3">Uncharacterized protein</fullName>
    </submittedName>
</protein>
<keyword evidence="2" id="KW-1133">Transmembrane helix</keyword>
<keyword evidence="2" id="KW-0812">Transmembrane</keyword>
<sequence length="201" mass="22541">MSDQKKGMKKHVTAAKEWLGKAEQSFDQENEIKGDLNMMLAQAELQRAQETKTGRITRIYFWVRTVTAVMTAGIIIAVGWNSVYHSSTSQTGEHLINQQGIQVQTAAEDQHKNNQKILQAESKQAVVEPLEQKKIYEDGEKAVAVSEPKKIIVDKPMQQTTVESEMSNKEISIPQEPSLEVPPPKMQLLMRAAGKTLRGQQ</sequence>
<dbReference type="Proteomes" id="UP000199662">
    <property type="component" value="Unassembled WGS sequence"/>
</dbReference>
<reference evidence="3 4" key="1">
    <citation type="submission" date="2016-10" db="EMBL/GenBank/DDBJ databases">
        <authorList>
            <person name="de Groot N.N."/>
        </authorList>
    </citation>
    <scope>NUCLEOTIDE SEQUENCE [LARGE SCALE GENOMIC DNA]</scope>
    <source>
        <strain evidence="3 4">DSM 2179</strain>
    </source>
</reference>
<evidence type="ECO:0000313" key="4">
    <source>
        <dbReference type="Proteomes" id="UP000199662"/>
    </source>
</evidence>
<keyword evidence="2" id="KW-0472">Membrane</keyword>
<keyword evidence="4" id="KW-1185">Reference proteome</keyword>
<organism evidence="3 4">
    <name type="scientific">Propionispira arboris</name>
    <dbReference type="NCBI Taxonomy" id="84035"/>
    <lineage>
        <taxon>Bacteria</taxon>
        <taxon>Bacillati</taxon>
        <taxon>Bacillota</taxon>
        <taxon>Negativicutes</taxon>
        <taxon>Selenomonadales</taxon>
        <taxon>Selenomonadaceae</taxon>
        <taxon>Propionispira</taxon>
    </lineage>
</organism>
<gene>
    <name evidence="3" type="ORF">SAMN05660742_101155</name>
</gene>
<dbReference type="STRING" id="84035.SAMN05660742_101155"/>
<feature type="region of interest" description="Disordered" evidence="1">
    <location>
        <begin position="160"/>
        <end position="182"/>
    </location>
</feature>
<dbReference type="EMBL" id="FNZK01000001">
    <property type="protein sequence ID" value="SEI82421.1"/>
    <property type="molecule type" value="Genomic_DNA"/>
</dbReference>
<feature type="transmembrane region" description="Helical" evidence="2">
    <location>
        <begin position="59"/>
        <end position="80"/>
    </location>
</feature>
<accession>A0A1H6TQV7</accession>
<evidence type="ECO:0000256" key="1">
    <source>
        <dbReference type="SAM" id="MobiDB-lite"/>
    </source>
</evidence>
<dbReference type="RefSeq" id="WP_091828384.1">
    <property type="nucleotide sequence ID" value="NZ_FNZK01000001.1"/>
</dbReference>
<proteinExistence type="predicted"/>